<comment type="caution">
    <text evidence="5">The sequence shown here is derived from an EMBL/GenBank/DDBJ whole genome shotgun (WGS) entry which is preliminary data.</text>
</comment>
<dbReference type="PANTHER" id="PTHR13887:SF56">
    <property type="entry name" value="THIOREDOXIN-LIKE REDUCTASE RV2466C"/>
    <property type="match status" value="1"/>
</dbReference>
<evidence type="ECO:0000256" key="2">
    <source>
        <dbReference type="SAM" id="MobiDB-lite"/>
    </source>
</evidence>
<evidence type="ECO:0000256" key="1">
    <source>
        <dbReference type="ARBA" id="ARBA00005791"/>
    </source>
</evidence>
<reference evidence="5 6" key="1">
    <citation type="journal article" date="2016" name="Nat. Commun.">
        <title>Thousands of microbial genomes shed light on interconnected biogeochemical processes in an aquifer system.</title>
        <authorList>
            <person name="Anantharaman K."/>
            <person name="Brown C.T."/>
            <person name="Hug L.A."/>
            <person name="Sharon I."/>
            <person name="Castelle C.J."/>
            <person name="Probst A.J."/>
            <person name="Thomas B.C."/>
            <person name="Singh A."/>
            <person name="Wilkins M.J."/>
            <person name="Karaoz U."/>
            <person name="Brodie E.L."/>
            <person name="Williams K.H."/>
            <person name="Hubbard S.S."/>
            <person name="Banfield J.F."/>
        </authorList>
    </citation>
    <scope>NUCLEOTIDE SEQUENCE [LARGE SCALE GENOMIC DNA]</scope>
</reference>
<dbReference type="PANTHER" id="PTHR13887">
    <property type="entry name" value="GLUTATHIONE S-TRANSFERASE KAPPA"/>
    <property type="match status" value="1"/>
</dbReference>
<feature type="region of interest" description="Disordered" evidence="2">
    <location>
        <begin position="1"/>
        <end position="31"/>
    </location>
</feature>
<dbReference type="SUPFAM" id="SSF52833">
    <property type="entry name" value="Thioredoxin-like"/>
    <property type="match status" value="1"/>
</dbReference>
<comment type="similarity">
    <text evidence="1">Belongs to the thioredoxin family. DsbA subfamily.</text>
</comment>
<organism evidence="5 6">
    <name type="scientific">Candidatus Roizmanbacteria bacterium RIFCSPHIGHO2_01_FULL_39_8</name>
    <dbReference type="NCBI Taxonomy" id="1802033"/>
    <lineage>
        <taxon>Bacteria</taxon>
        <taxon>Candidatus Roizmaniibacteriota</taxon>
    </lineage>
</organism>
<dbReference type="AlphaFoldDB" id="A0A1F7GI58"/>
<dbReference type="InterPro" id="IPR012336">
    <property type="entry name" value="Thioredoxin-like_fold"/>
</dbReference>
<evidence type="ECO:0000256" key="3">
    <source>
        <dbReference type="SAM" id="Phobius"/>
    </source>
</evidence>
<keyword evidence="3" id="KW-0812">Transmembrane</keyword>
<feature type="compositionally biased region" description="Basic and acidic residues" evidence="2">
    <location>
        <begin position="9"/>
        <end position="22"/>
    </location>
</feature>
<proteinExistence type="inferred from homology"/>
<gene>
    <name evidence="5" type="ORF">A2866_00610</name>
</gene>
<name>A0A1F7GI58_9BACT</name>
<sequence>MPKNVRPQKVKEDTEFGPKEEQYTSAPRYYSTPSQPSQLLIIILVVMSFLAGYLLAKVRSYEGNGAKVANQQTTDIQQQQVQQPTPVPISLDRIKKFFGDEYMHFGDANSKVLFVEVSDPSCPYCHVAGGQNPELAKQMGPTFQYDTDGGTYRPPVTEMRKLVDEGKASYVQIYANGHGNGELATQALYCAFEKGSYWEVHDKLMSNAGYTLINDQVQNNKANIPALVEFLADVTDSSNLQSCLESEKYKDNIARDSQDALSIGYQGTPHFIINTTIYGGAQNYSAMEGEVNKASGG</sequence>
<evidence type="ECO:0000313" key="6">
    <source>
        <dbReference type="Proteomes" id="UP000177026"/>
    </source>
</evidence>
<dbReference type="InterPro" id="IPR036249">
    <property type="entry name" value="Thioredoxin-like_sf"/>
</dbReference>
<dbReference type="EMBL" id="MFZI01000070">
    <property type="protein sequence ID" value="OGK18454.1"/>
    <property type="molecule type" value="Genomic_DNA"/>
</dbReference>
<dbReference type="Pfam" id="PF13462">
    <property type="entry name" value="Thioredoxin_4"/>
    <property type="match status" value="1"/>
</dbReference>
<dbReference type="Gene3D" id="3.40.30.10">
    <property type="entry name" value="Glutaredoxin"/>
    <property type="match status" value="1"/>
</dbReference>
<evidence type="ECO:0000313" key="5">
    <source>
        <dbReference type="EMBL" id="OGK18454.1"/>
    </source>
</evidence>
<feature type="transmembrane region" description="Helical" evidence="3">
    <location>
        <begin position="37"/>
        <end position="56"/>
    </location>
</feature>
<protein>
    <recommendedName>
        <fullName evidence="4">Thioredoxin-like fold domain-containing protein</fullName>
    </recommendedName>
</protein>
<dbReference type="Proteomes" id="UP000177026">
    <property type="component" value="Unassembled WGS sequence"/>
</dbReference>
<feature type="domain" description="Thioredoxin-like fold" evidence="4">
    <location>
        <begin position="160"/>
        <end position="289"/>
    </location>
</feature>
<keyword evidence="3" id="KW-1133">Transmembrane helix</keyword>
<keyword evidence="3" id="KW-0472">Membrane</keyword>
<accession>A0A1F7GI58</accession>
<evidence type="ECO:0000259" key="4">
    <source>
        <dbReference type="Pfam" id="PF13462"/>
    </source>
</evidence>